<dbReference type="CDD" id="cd19756">
    <property type="entry name" value="Bbox2"/>
    <property type="match status" value="1"/>
</dbReference>
<dbReference type="SUPFAM" id="SSF101898">
    <property type="entry name" value="NHL repeat"/>
    <property type="match status" value="1"/>
</dbReference>
<keyword evidence="9" id="KW-0175">Coiled coil</keyword>
<evidence type="ECO:0000259" key="11">
    <source>
        <dbReference type="SMART" id="SM00184"/>
    </source>
</evidence>
<feature type="domain" description="B box-type" evidence="12">
    <location>
        <begin position="115"/>
        <end position="156"/>
    </location>
</feature>
<dbReference type="Proteomes" id="UP000838412">
    <property type="component" value="Chromosome 16"/>
</dbReference>
<evidence type="ECO:0000259" key="12">
    <source>
        <dbReference type="SMART" id="SM00336"/>
    </source>
</evidence>
<feature type="domain" description="RING-type" evidence="11">
    <location>
        <begin position="39"/>
        <end position="78"/>
    </location>
</feature>
<name>A0A8J9Z5S4_BRALA</name>
<dbReference type="CDD" id="cd05819">
    <property type="entry name" value="NHL"/>
    <property type="match status" value="1"/>
</dbReference>
<dbReference type="SMART" id="SM00336">
    <property type="entry name" value="BBOX"/>
    <property type="match status" value="1"/>
</dbReference>
<dbReference type="PROSITE" id="PS00518">
    <property type="entry name" value="ZF_RING_1"/>
    <property type="match status" value="1"/>
</dbReference>
<dbReference type="AlphaFoldDB" id="A0A8J9Z5S4"/>
<dbReference type="SUPFAM" id="SSF57845">
    <property type="entry name" value="B-box zinc-binding domain"/>
    <property type="match status" value="1"/>
</dbReference>
<evidence type="ECO:0000256" key="9">
    <source>
        <dbReference type="SAM" id="Coils"/>
    </source>
</evidence>
<dbReference type="InterPro" id="IPR001841">
    <property type="entry name" value="Znf_RING"/>
</dbReference>
<evidence type="ECO:0000256" key="2">
    <source>
        <dbReference type="ARBA" id="ARBA00008518"/>
    </source>
</evidence>
<dbReference type="InterPro" id="IPR017907">
    <property type="entry name" value="Znf_RING_CS"/>
</dbReference>
<evidence type="ECO:0000256" key="8">
    <source>
        <dbReference type="ARBA" id="ARBA00022833"/>
    </source>
</evidence>
<dbReference type="PANTHER" id="PTHR24104:SF50">
    <property type="entry name" value="SMP-30_GLUCONOLACTONASE_LRE-LIKE REGION DOMAIN-CONTAINING PROTEIN"/>
    <property type="match status" value="1"/>
</dbReference>
<feature type="region of interest" description="Disordered" evidence="10">
    <location>
        <begin position="324"/>
        <end position="425"/>
    </location>
</feature>
<dbReference type="FunFam" id="3.30.160.60:FF:002399">
    <property type="entry name" value="Predicted protein"/>
    <property type="match status" value="1"/>
</dbReference>
<dbReference type="FunFam" id="2.120.10.30:FF:000064">
    <property type="entry name" value="Uncharacterized protein"/>
    <property type="match status" value="1"/>
</dbReference>
<dbReference type="GO" id="GO:0000209">
    <property type="term" value="P:protein polyubiquitination"/>
    <property type="evidence" value="ECO:0007669"/>
    <property type="project" value="TreeGrafter"/>
</dbReference>
<dbReference type="PANTHER" id="PTHR24104">
    <property type="entry name" value="E3 UBIQUITIN-PROTEIN LIGASE NHLRC1-RELATED"/>
    <property type="match status" value="1"/>
</dbReference>
<gene>
    <name evidence="13" type="primary">TRIM3</name>
    <name evidence="13" type="ORF">BLAG_LOCUS9391</name>
</gene>
<evidence type="ECO:0000313" key="13">
    <source>
        <dbReference type="EMBL" id="CAH1247846.1"/>
    </source>
</evidence>
<organism evidence="13 14">
    <name type="scientific">Branchiostoma lanceolatum</name>
    <name type="common">Common lancelet</name>
    <name type="synonym">Amphioxus lanceolatum</name>
    <dbReference type="NCBI Taxonomy" id="7740"/>
    <lineage>
        <taxon>Eukaryota</taxon>
        <taxon>Metazoa</taxon>
        <taxon>Chordata</taxon>
        <taxon>Cephalochordata</taxon>
        <taxon>Leptocardii</taxon>
        <taxon>Amphioxiformes</taxon>
        <taxon>Branchiostomatidae</taxon>
        <taxon>Branchiostoma</taxon>
    </lineage>
</organism>
<keyword evidence="14" id="KW-1185">Reference proteome</keyword>
<keyword evidence="5" id="KW-0479">Metal-binding</keyword>
<comment type="catalytic activity">
    <reaction evidence="1">
        <text>S-ubiquitinyl-[E2 ubiquitin-conjugating enzyme]-L-cysteine + [acceptor protein]-L-lysine = [E2 ubiquitin-conjugating enzyme]-L-cysteine + N(6)-ubiquitinyl-[acceptor protein]-L-lysine.</text>
        <dbReference type="EC" id="2.3.2.27"/>
    </reaction>
</comment>
<dbReference type="Pfam" id="PF13445">
    <property type="entry name" value="zf-RING_UBOX"/>
    <property type="match status" value="1"/>
</dbReference>
<keyword evidence="6" id="KW-0677">Repeat</keyword>
<evidence type="ECO:0000256" key="1">
    <source>
        <dbReference type="ARBA" id="ARBA00000900"/>
    </source>
</evidence>
<evidence type="ECO:0000256" key="3">
    <source>
        <dbReference type="ARBA" id="ARBA00012483"/>
    </source>
</evidence>
<dbReference type="InterPro" id="IPR011042">
    <property type="entry name" value="6-blade_b-propeller_TolB-like"/>
</dbReference>
<proteinExistence type="inferred from homology"/>
<dbReference type="EMBL" id="OV696701">
    <property type="protein sequence ID" value="CAH1247846.1"/>
    <property type="molecule type" value="Genomic_DNA"/>
</dbReference>
<dbReference type="GO" id="GO:0043161">
    <property type="term" value="P:proteasome-mediated ubiquitin-dependent protein catabolic process"/>
    <property type="evidence" value="ECO:0007669"/>
    <property type="project" value="TreeGrafter"/>
</dbReference>
<accession>A0A8J9Z5S4</accession>
<evidence type="ECO:0000256" key="7">
    <source>
        <dbReference type="ARBA" id="ARBA00022771"/>
    </source>
</evidence>
<dbReference type="InterPro" id="IPR000315">
    <property type="entry name" value="Znf_B-box"/>
</dbReference>
<dbReference type="SUPFAM" id="SSF57850">
    <property type="entry name" value="RING/U-box"/>
    <property type="match status" value="1"/>
</dbReference>
<dbReference type="Gene3D" id="3.30.160.60">
    <property type="entry name" value="Classic Zinc Finger"/>
    <property type="match status" value="1"/>
</dbReference>
<feature type="compositionally biased region" description="Basic and acidic residues" evidence="10">
    <location>
        <begin position="446"/>
        <end position="459"/>
    </location>
</feature>
<evidence type="ECO:0000256" key="10">
    <source>
        <dbReference type="SAM" id="MobiDB-lite"/>
    </source>
</evidence>
<dbReference type="GO" id="GO:0008270">
    <property type="term" value="F:zinc ion binding"/>
    <property type="evidence" value="ECO:0007669"/>
    <property type="project" value="UniProtKB-KW"/>
</dbReference>
<dbReference type="OrthoDB" id="9992988at2759"/>
<evidence type="ECO:0000256" key="4">
    <source>
        <dbReference type="ARBA" id="ARBA00022553"/>
    </source>
</evidence>
<dbReference type="Gene3D" id="3.30.40.10">
    <property type="entry name" value="Zinc/RING finger domain, C3HC4 (zinc finger)"/>
    <property type="match status" value="1"/>
</dbReference>
<dbReference type="InterPro" id="IPR050952">
    <property type="entry name" value="TRIM-NHL_E3_ligases"/>
</dbReference>
<evidence type="ECO:0000313" key="14">
    <source>
        <dbReference type="Proteomes" id="UP000838412"/>
    </source>
</evidence>
<evidence type="ECO:0000256" key="6">
    <source>
        <dbReference type="ARBA" id="ARBA00022737"/>
    </source>
</evidence>
<comment type="similarity">
    <text evidence="2">Belongs to the TRIM/RBCC family.</text>
</comment>
<protein>
    <recommendedName>
        <fullName evidence="3">RING-type E3 ubiquitin transferase</fullName>
        <ecNumber evidence="3">2.3.2.27</ecNumber>
    </recommendedName>
</protein>
<keyword evidence="7" id="KW-0863">Zinc-finger</keyword>
<feature type="region of interest" description="Disordered" evidence="10">
    <location>
        <begin position="440"/>
        <end position="493"/>
    </location>
</feature>
<dbReference type="SMART" id="SM00184">
    <property type="entry name" value="RING"/>
    <property type="match status" value="1"/>
</dbReference>
<dbReference type="Pfam" id="PF00643">
    <property type="entry name" value="zf-B_box"/>
    <property type="match status" value="1"/>
</dbReference>
<feature type="coiled-coil region" evidence="9">
    <location>
        <begin position="207"/>
        <end position="270"/>
    </location>
</feature>
<dbReference type="GO" id="GO:0061630">
    <property type="term" value="F:ubiquitin protein ligase activity"/>
    <property type="evidence" value="ECO:0007669"/>
    <property type="project" value="UniProtKB-EC"/>
</dbReference>
<reference evidence="13" key="1">
    <citation type="submission" date="2022-01" db="EMBL/GenBank/DDBJ databases">
        <authorList>
            <person name="Braso-Vives M."/>
        </authorList>
    </citation>
    <scope>NUCLEOTIDE SEQUENCE</scope>
</reference>
<dbReference type="Gene3D" id="2.120.10.30">
    <property type="entry name" value="TolB, C-terminal domain"/>
    <property type="match status" value="1"/>
</dbReference>
<dbReference type="Pfam" id="PF01436">
    <property type="entry name" value="NHL"/>
    <property type="match status" value="2"/>
</dbReference>
<dbReference type="InterPro" id="IPR027370">
    <property type="entry name" value="Znf-RING_euk"/>
</dbReference>
<dbReference type="EC" id="2.3.2.27" evidence="3"/>
<dbReference type="InterPro" id="IPR001258">
    <property type="entry name" value="NHL_repeat"/>
</dbReference>
<keyword evidence="4" id="KW-0597">Phosphoprotein</keyword>
<sequence>MGSAPSHSTVVEVTPITVEERATTEASSFQEQIREELTCSICLDLFTRPKALPCQHTFCQDCLRDHAEVRIPFQCPNCRLEVSLPPEGVAGFPDNHLVTSLCEKLQHRESREQPQSENRCSLHPTNNLKLYCKQCQEPVCELCLEETHNNHRTTTVNQAAQEKTSTVQALITEGRHILESYCSFIRILREKEKTLNEQKQQTDKSIHQAYNQMLQKLIERREELLSESEQNRRKNLARMQSGREIVLTDLNELSAACDQAEREMEEAGVKFLGQETILTKIIQKYRRKAVPTPVQTQPAVFEPKHIADTGVPVLGHVTVQSLPSAQIPGASPSGNDAVKGRGRHHRNQRQSVQSLPSVPIPVEPASSDDAVKDRGHHHSNQRQSVQSLPSVPIPVEPASSDDAVKGRGHHHSKERQSVQSLPSTALEVPRTIYQRFSEQFHVSAPTHEEPATTDEEARGRGHHHGNQKKSFQSLPSTPITAATPGGTGHHHGYKNKAVQTLLSGPIQAAYTSSNEVVRVTGHHHGNQREEEPGFQRLWTVGGQGSGTGQFKGSLGVAVSEEGEIFVADKGNQRLQVFTLQGTFVRQFPTIVPDKQDMEPMDVAMDGNGNLWVVGETETGHFAVQYDTHGRALRKFELEKSDWRRGVAVDTKWNHILITHTAGFIFRHGEVQVFRSDGKLVKTVGQQQGMKRLQYITVDGEGNILVSDFHNHCIYVYNKNGKFRFKFKGEGSGKQLWHPCGICTDRAGNIIVADSGNMRVEMFDKKGKFLEHVATDMDKPMAVAMATQGQLVVTDCPILRNHTVNVFQNY</sequence>
<keyword evidence="8" id="KW-0862">Zinc</keyword>
<dbReference type="InterPro" id="IPR013083">
    <property type="entry name" value="Znf_RING/FYVE/PHD"/>
</dbReference>
<evidence type="ECO:0000256" key="5">
    <source>
        <dbReference type="ARBA" id="ARBA00022723"/>
    </source>
</evidence>